<reference evidence="11 12" key="1">
    <citation type="journal article" date="2019" name="Int. J. Syst. Evol. Microbiol.">
        <title>The Global Catalogue of Microorganisms (GCM) 10K type strain sequencing project: providing services to taxonomists for standard genome sequencing and annotation.</title>
        <authorList>
            <consortium name="The Broad Institute Genomics Platform"/>
            <consortium name="The Broad Institute Genome Sequencing Center for Infectious Disease"/>
            <person name="Wu L."/>
            <person name="Ma J."/>
        </authorList>
    </citation>
    <scope>NUCLEOTIDE SEQUENCE [LARGE SCALE GENOMIC DNA]</scope>
    <source>
        <strain evidence="11 12">JCM 14234</strain>
    </source>
</reference>
<dbReference type="Gene3D" id="3.10.520.10">
    <property type="entry name" value="ApbE-like domains"/>
    <property type="match status" value="1"/>
</dbReference>
<evidence type="ECO:0000256" key="2">
    <source>
        <dbReference type="ARBA" id="ARBA00011955"/>
    </source>
</evidence>
<evidence type="ECO:0000256" key="7">
    <source>
        <dbReference type="ARBA" id="ARBA00022827"/>
    </source>
</evidence>
<gene>
    <name evidence="11" type="ORF">GCM10010528_00970</name>
</gene>
<evidence type="ECO:0000256" key="5">
    <source>
        <dbReference type="ARBA" id="ARBA00022679"/>
    </source>
</evidence>
<dbReference type="PANTHER" id="PTHR30040:SF2">
    <property type="entry name" value="FAD:PROTEIN FMN TRANSFERASE"/>
    <property type="match status" value="1"/>
</dbReference>
<comment type="cofactor">
    <cofactor evidence="1">
        <name>Mg(2+)</name>
        <dbReference type="ChEBI" id="CHEBI:18420"/>
    </cofactor>
</comment>
<accession>A0ABN3Y8T2</accession>
<comment type="catalytic activity">
    <reaction evidence="10">
        <text>L-threonyl-[protein] + FAD = FMN-L-threonyl-[protein] + AMP + H(+)</text>
        <dbReference type="Rhea" id="RHEA:36847"/>
        <dbReference type="Rhea" id="RHEA-COMP:11060"/>
        <dbReference type="Rhea" id="RHEA-COMP:11061"/>
        <dbReference type="ChEBI" id="CHEBI:15378"/>
        <dbReference type="ChEBI" id="CHEBI:30013"/>
        <dbReference type="ChEBI" id="CHEBI:57692"/>
        <dbReference type="ChEBI" id="CHEBI:74257"/>
        <dbReference type="ChEBI" id="CHEBI:456215"/>
        <dbReference type="EC" id="2.7.1.180"/>
    </reaction>
</comment>
<sequence>MTPGCAEAVSATETFAAIGTTVSVTCTDRRELGRAAALMRIRLGALDGAVSRFREDSELARINARSAALARTDPSRSLRVLVGTTLSACLTAALRAERLSNGLVCASLGAELAACGYDADLAVVTARGEREQAGALATRDFPVPGRRRREVRRAGLVFDSGCGLLVLPAGVALDLGASAKAWAADTIAAELAATGTGGYLCNLGGDIAVAGAAPPGGWAIGVRDWTGTVRHTVCSTGQAFATSSTKVRTWIHQGSARHHIIDPRSGSPARAWWAQVSCAAPDAVQANAASTAAVILGAAAPRWLRDRGVAACLIGSGGRITTTPGWEAGPTREARPR</sequence>
<evidence type="ECO:0000256" key="10">
    <source>
        <dbReference type="ARBA" id="ARBA00048540"/>
    </source>
</evidence>
<dbReference type="InterPro" id="IPR024932">
    <property type="entry name" value="ApbE"/>
</dbReference>
<dbReference type="GO" id="GO:0016740">
    <property type="term" value="F:transferase activity"/>
    <property type="evidence" value="ECO:0007669"/>
    <property type="project" value="UniProtKB-KW"/>
</dbReference>
<dbReference type="RefSeq" id="WP_290703448.1">
    <property type="nucleotide sequence ID" value="NZ_BAAAVS010000001.1"/>
</dbReference>
<keyword evidence="7" id="KW-0274">FAD</keyword>
<keyword evidence="12" id="KW-1185">Reference proteome</keyword>
<evidence type="ECO:0000256" key="3">
    <source>
        <dbReference type="ARBA" id="ARBA00016337"/>
    </source>
</evidence>
<organism evidence="11 12">
    <name type="scientific">Gordonia defluvii</name>
    <dbReference type="NCBI Taxonomy" id="283718"/>
    <lineage>
        <taxon>Bacteria</taxon>
        <taxon>Bacillati</taxon>
        <taxon>Actinomycetota</taxon>
        <taxon>Actinomycetes</taxon>
        <taxon>Mycobacteriales</taxon>
        <taxon>Gordoniaceae</taxon>
        <taxon>Gordonia</taxon>
    </lineage>
</organism>
<keyword evidence="5 11" id="KW-0808">Transferase</keyword>
<dbReference type="InterPro" id="IPR003374">
    <property type="entry name" value="ApbE-like_sf"/>
</dbReference>
<keyword evidence="4" id="KW-0285">Flavoprotein</keyword>
<evidence type="ECO:0000256" key="8">
    <source>
        <dbReference type="ARBA" id="ARBA00022842"/>
    </source>
</evidence>
<evidence type="ECO:0000256" key="4">
    <source>
        <dbReference type="ARBA" id="ARBA00022630"/>
    </source>
</evidence>
<dbReference type="Pfam" id="PF02424">
    <property type="entry name" value="ApbE"/>
    <property type="match status" value="1"/>
</dbReference>
<dbReference type="Proteomes" id="UP001501035">
    <property type="component" value="Unassembled WGS sequence"/>
</dbReference>
<dbReference type="SUPFAM" id="SSF143631">
    <property type="entry name" value="ApbE-like"/>
    <property type="match status" value="1"/>
</dbReference>
<keyword evidence="8" id="KW-0460">Magnesium</keyword>
<evidence type="ECO:0000256" key="6">
    <source>
        <dbReference type="ARBA" id="ARBA00022723"/>
    </source>
</evidence>
<dbReference type="PANTHER" id="PTHR30040">
    <property type="entry name" value="THIAMINE BIOSYNTHESIS LIPOPROTEIN APBE"/>
    <property type="match status" value="1"/>
</dbReference>
<evidence type="ECO:0000313" key="11">
    <source>
        <dbReference type="EMBL" id="GAA3022661.1"/>
    </source>
</evidence>
<evidence type="ECO:0000313" key="12">
    <source>
        <dbReference type="Proteomes" id="UP001501035"/>
    </source>
</evidence>
<comment type="caution">
    <text evidence="11">The sequence shown here is derived from an EMBL/GenBank/DDBJ whole genome shotgun (WGS) entry which is preliminary data.</text>
</comment>
<keyword evidence="6" id="KW-0479">Metal-binding</keyword>
<evidence type="ECO:0000256" key="1">
    <source>
        <dbReference type="ARBA" id="ARBA00001946"/>
    </source>
</evidence>
<protein>
    <recommendedName>
        <fullName evidence="3">FAD:protein FMN transferase</fullName>
        <ecNumber evidence="2">2.7.1.180</ecNumber>
    </recommendedName>
    <alternativeName>
        <fullName evidence="9">Flavin transferase</fullName>
    </alternativeName>
</protein>
<name>A0ABN3Y8T2_9ACTN</name>
<evidence type="ECO:0000256" key="9">
    <source>
        <dbReference type="ARBA" id="ARBA00031306"/>
    </source>
</evidence>
<proteinExistence type="predicted"/>
<dbReference type="EC" id="2.7.1.180" evidence="2"/>
<dbReference type="EMBL" id="BAAAVS010000001">
    <property type="protein sequence ID" value="GAA3022661.1"/>
    <property type="molecule type" value="Genomic_DNA"/>
</dbReference>